<dbReference type="SMART" id="SM00249">
    <property type="entry name" value="PHD"/>
    <property type="match status" value="1"/>
</dbReference>
<dbReference type="SUPFAM" id="SSF57903">
    <property type="entry name" value="FYVE/PHD zinc finger"/>
    <property type="match status" value="1"/>
</dbReference>
<feature type="compositionally biased region" description="Basic and acidic residues" evidence="6">
    <location>
        <begin position="329"/>
        <end position="338"/>
    </location>
</feature>
<feature type="compositionally biased region" description="Basic and acidic residues" evidence="6">
    <location>
        <begin position="308"/>
        <end position="319"/>
    </location>
</feature>
<keyword evidence="4" id="KW-0862">Zinc</keyword>
<gene>
    <name evidence="8" type="ORF">OPV22_005516</name>
</gene>
<keyword evidence="3" id="KW-0863">Zinc-finger</keyword>
<keyword evidence="9" id="KW-1185">Reference proteome</keyword>
<organism evidence="8 9">
    <name type="scientific">Ensete ventricosum</name>
    <name type="common">Abyssinian banana</name>
    <name type="synonym">Musa ensete</name>
    <dbReference type="NCBI Taxonomy" id="4639"/>
    <lineage>
        <taxon>Eukaryota</taxon>
        <taxon>Viridiplantae</taxon>
        <taxon>Streptophyta</taxon>
        <taxon>Embryophyta</taxon>
        <taxon>Tracheophyta</taxon>
        <taxon>Spermatophyta</taxon>
        <taxon>Magnoliopsida</taxon>
        <taxon>Liliopsida</taxon>
        <taxon>Zingiberales</taxon>
        <taxon>Musaceae</taxon>
        <taxon>Ensete</taxon>
    </lineage>
</organism>
<feature type="compositionally biased region" description="Low complexity" evidence="6">
    <location>
        <begin position="1082"/>
        <end position="1095"/>
    </location>
</feature>
<evidence type="ECO:0000313" key="8">
    <source>
        <dbReference type="EMBL" id="KAJ8504630.1"/>
    </source>
</evidence>
<dbReference type="InterPro" id="IPR011011">
    <property type="entry name" value="Znf_FYVE_PHD"/>
</dbReference>
<dbReference type="InterPro" id="IPR013083">
    <property type="entry name" value="Znf_RING/FYVE/PHD"/>
</dbReference>
<feature type="domain" description="Zinc finger PHD-type" evidence="7">
    <location>
        <begin position="25"/>
        <end position="68"/>
    </location>
</feature>
<sequence length="1095" mass="119951">MKGRSQRLPPAEPPDDWGDGSWTVDCSCGVTFDDGEEMVSCDECGVWVHTRCSRYVRGEPSFACHNCKAAARRLRSASAAAVGHFPLPVDTEETEVAQLLVELPTKTDACPPPPPPPLQPADSAAGPHRRRLWAEIPLEDRVHVQGVPGGEPNLFGGLSSIFTSQLWKCTGYVPKKFNFRYREFPCWEEDEEKKEGEEEGENPANRGADVLFSLSKEILPYVPVKKFDAAIKQEEEGKVSSGSRSSLSCRKKDRSRLRTVGQANVAKRRTEEPGETRDWTGKKKARSSAEKIAGDTKRRGSVPSTGIKKFEFQKDKDLQLEEASVPGPKSEDQTEELHSAPCFAGQPKGMGYSDKPKHLLADSSMIAREVKVEKVDQLETVKTEKSDNSPKMDVASRGVTSQIAKESSTDEVSSRVMYCMKEPKDESNFEGRLAKVSSSVVMDSGTSKPAIADLANGCKELLDKPVLSGSKDAVILSTKMDANEVKIEGADDLSTGKLNFTAPGTAAKLPAIDSQQHGQLLNQLSDGIQDQENKSSFPSHGHWSQDVGRECNEFKDSITSRTGELMKHSNQVENSTEQKGVIKDSSTSFSPVVTKLSVPCTNMSSSTSTSSAGKSSNLTKQARAKVSTSTAVKKEGAPTPAGENMGEVLENPAKDSKEELPFQSSKASGKEDRTAVLRTHDVAGSLQSQVASVQIKQTSTNLYQRTERSHQSAPYTSSKVLSTSIFMHPSASSNATTTLSDEELALLLHQELNSSPRVPRVPRVRQAAGIQSTPTTGMSVFSKRPSVSGGKDQVSVFRRKNKEDASKYVTRNSQDLNDESRKKGKLSSFPDQRPQQSSISSEKKKESQIRPPDLALIKNIPLASGEGEKGDPFSSSEVSEHITSIACSSPRDIPRDDGGVIARTLPGLIDEIMSKDKHIRYEELCNAVRPHWHDLRKPNGERYAYPSYLHAVHDCLRNRSEWAHLIDQGPKTNSSKKRRKAEVDPDMATIESENEKARTRASKEEDNGVDSHREDFPKRKRNARKRRRLELRGTGVMEEGRKRRSRAAVSDYYSAALSHSSNEGNESLFSEDESQVAGPHAGGTETSSSSSDGST</sequence>
<dbReference type="Pfam" id="PF24659">
    <property type="entry name" value="DUF7648"/>
    <property type="match status" value="1"/>
</dbReference>
<evidence type="ECO:0000256" key="2">
    <source>
        <dbReference type="ARBA" id="ARBA00022723"/>
    </source>
</evidence>
<feature type="compositionally biased region" description="Basic and acidic residues" evidence="6">
    <location>
        <begin position="268"/>
        <end position="298"/>
    </location>
</feature>
<dbReference type="Proteomes" id="UP001222027">
    <property type="component" value="Unassembled WGS sequence"/>
</dbReference>
<evidence type="ECO:0000256" key="1">
    <source>
        <dbReference type="ARBA" id="ARBA00004123"/>
    </source>
</evidence>
<dbReference type="PANTHER" id="PTHR14571">
    <property type="entry name" value="HISTONE-LYSINE N-METHYLTRANSFERASE SET-26-RELATED"/>
    <property type="match status" value="1"/>
</dbReference>
<dbReference type="Gene3D" id="3.30.40.10">
    <property type="entry name" value="Zinc/RING finger domain, C3HC4 (zinc finger)"/>
    <property type="match status" value="1"/>
</dbReference>
<dbReference type="GO" id="GO:0008270">
    <property type="term" value="F:zinc ion binding"/>
    <property type="evidence" value="ECO:0007669"/>
    <property type="project" value="UniProtKB-KW"/>
</dbReference>
<evidence type="ECO:0000256" key="5">
    <source>
        <dbReference type="ARBA" id="ARBA00023242"/>
    </source>
</evidence>
<feature type="region of interest" description="Disordered" evidence="6">
    <location>
        <begin position="234"/>
        <end position="356"/>
    </location>
</feature>
<dbReference type="InterPro" id="IPR056065">
    <property type="entry name" value="DUF7648"/>
</dbReference>
<dbReference type="GO" id="GO:0005634">
    <property type="term" value="C:nucleus"/>
    <property type="evidence" value="ECO:0007669"/>
    <property type="project" value="UniProtKB-SubCell"/>
</dbReference>
<evidence type="ECO:0000313" key="9">
    <source>
        <dbReference type="Proteomes" id="UP001222027"/>
    </source>
</evidence>
<feature type="region of interest" description="Disordered" evidence="6">
    <location>
        <begin position="564"/>
        <end position="673"/>
    </location>
</feature>
<keyword evidence="2" id="KW-0479">Metal-binding</keyword>
<feature type="region of interest" description="Disordered" evidence="6">
    <location>
        <begin position="768"/>
        <end position="856"/>
    </location>
</feature>
<dbReference type="AlphaFoldDB" id="A0AAV8RRM9"/>
<protein>
    <recommendedName>
        <fullName evidence="7">Zinc finger PHD-type domain-containing protein</fullName>
    </recommendedName>
</protein>
<proteinExistence type="predicted"/>
<keyword evidence="5" id="KW-0539">Nucleus</keyword>
<comment type="subcellular location">
    <subcellularLocation>
        <location evidence="1">Nucleus</location>
    </subcellularLocation>
</comment>
<name>A0AAV8RRM9_ENSVE</name>
<dbReference type="InterPro" id="IPR019786">
    <property type="entry name" value="Zinc_finger_PHD-type_CS"/>
</dbReference>
<dbReference type="EMBL" id="JAQQAF010000002">
    <property type="protein sequence ID" value="KAJ8504630.1"/>
    <property type="molecule type" value="Genomic_DNA"/>
</dbReference>
<feature type="region of interest" description="Disordered" evidence="6">
    <location>
        <begin position="381"/>
        <end position="408"/>
    </location>
</feature>
<dbReference type="PROSITE" id="PS01359">
    <property type="entry name" value="ZF_PHD_1"/>
    <property type="match status" value="1"/>
</dbReference>
<accession>A0AAV8RRM9</accession>
<evidence type="ECO:0000256" key="4">
    <source>
        <dbReference type="ARBA" id="ARBA00022833"/>
    </source>
</evidence>
<dbReference type="PANTHER" id="PTHR14571:SF9">
    <property type="entry name" value="HISTONE-LYSINE N-METHYLTRANSFERASE SET-26-RELATED"/>
    <property type="match status" value="1"/>
</dbReference>
<comment type="caution">
    <text evidence="8">The sequence shown here is derived from an EMBL/GenBank/DDBJ whole genome shotgun (WGS) entry which is preliminary data.</text>
</comment>
<feature type="compositionally biased region" description="Basic residues" evidence="6">
    <location>
        <begin position="1018"/>
        <end position="1029"/>
    </location>
</feature>
<evidence type="ECO:0000256" key="6">
    <source>
        <dbReference type="SAM" id="MobiDB-lite"/>
    </source>
</evidence>
<feature type="compositionally biased region" description="Polar residues" evidence="6">
    <location>
        <begin position="564"/>
        <end position="591"/>
    </location>
</feature>
<evidence type="ECO:0000256" key="3">
    <source>
        <dbReference type="ARBA" id="ARBA00022771"/>
    </source>
</evidence>
<feature type="compositionally biased region" description="Basic and acidic residues" evidence="6">
    <location>
        <begin position="381"/>
        <end position="390"/>
    </location>
</feature>
<feature type="compositionally biased region" description="Polar residues" evidence="6">
    <location>
        <begin position="769"/>
        <end position="779"/>
    </location>
</feature>
<feature type="compositionally biased region" description="Polar residues" evidence="6">
    <location>
        <begin position="1057"/>
        <end position="1068"/>
    </location>
</feature>
<reference evidence="8 9" key="1">
    <citation type="submission" date="2022-12" db="EMBL/GenBank/DDBJ databases">
        <title>Chromosome-scale assembly of the Ensete ventricosum genome.</title>
        <authorList>
            <person name="Dussert Y."/>
            <person name="Stocks J."/>
            <person name="Wendawek A."/>
            <person name="Woldeyes F."/>
            <person name="Nichols R.A."/>
            <person name="Borrell J.S."/>
        </authorList>
    </citation>
    <scope>NUCLEOTIDE SEQUENCE [LARGE SCALE GENOMIC DNA]</scope>
    <source>
        <strain evidence="9">cv. Maze</strain>
        <tissue evidence="8">Seeds</tissue>
    </source>
</reference>
<feature type="region of interest" description="Disordered" evidence="6">
    <location>
        <begin position="967"/>
        <end position="1095"/>
    </location>
</feature>
<feature type="compositionally biased region" description="Basic and acidic residues" evidence="6">
    <location>
        <begin position="993"/>
        <end position="1017"/>
    </location>
</feature>
<dbReference type="InterPro" id="IPR001965">
    <property type="entry name" value="Znf_PHD"/>
</dbReference>
<feature type="compositionally biased region" description="Low complexity" evidence="6">
    <location>
        <begin position="604"/>
        <end position="616"/>
    </location>
</feature>
<evidence type="ECO:0000259" key="7">
    <source>
        <dbReference type="SMART" id="SM00249"/>
    </source>
</evidence>